<dbReference type="Pfam" id="PF13966">
    <property type="entry name" value="zf-RVT"/>
    <property type="match status" value="1"/>
</dbReference>
<dbReference type="InterPro" id="IPR000477">
    <property type="entry name" value="RT_dom"/>
</dbReference>
<dbReference type="InterPro" id="IPR026960">
    <property type="entry name" value="RVT-Znf"/>
</dbReference>
<dbReference type="InterPro" id="IPR019136">
    <property type="entry name" value="TF_IIIC_su-5_HTH"/>
</dbReference>
<evidence type="ECO:0000313" key="2">
    <source>
        <dbReference type="EMBL" id="RVW26050.1"/>
    </source>
</evidence>
<dbReference type="PANTHER" id="PTHR33116:SF78">
    <property type="entry name" value="OS12G0587133 PROTEIN"/>
    <property type="match status" value="1"/>
</dbReference>
<dbReference type="PROSITE" id="PS50878">
    <property type="entry name" value="RT_POL"/>
    <property type="match status" value="1"/>
</dbReference>
<feature type="domain" description="Reverse transcriptase" evidence="1">
    <location>
        <begin position="828"/>
        <end position="1104"/>
    </location>
</feature>
<dbReference type="Proteomes" id="UP000288805">
    <property type="component" value="Unassembled WGS sequence"/>
</dbReference>
<dbReference type="InterPro" id="IPR036691">
    <property type="entry name" value="Endo/exonu/phosph_ase_sf"/>
</dbReference>
<evidence type="ECO:0000259" key="1">
    <source>
        <dbReference type="PROSITE" id="PS50878"/>
    </source>
</evidence>
<name>A0A438CS56_VITVI</name>
<protein>
    <submittedName>
        <fullName evidence="2">Transposon TX1 uncharacterized 149 kDa protein</fullName>
    </submittedName>
</protein>
<dbReference type="SUPFAM" id="SSF56219">
    <property type="entry name" value="DNase I-like"/>
    <property type="match status" value="1"/>
</dbReference>
<evidence type="ECO:0000313" key="3">
    <source>
        <dbReference type="Proteomes" id="UP000288805"/>
    </source>
</evidence>
<reference evidence="2 3" key="1">
    <citation type="journal article" date="2018" name="PLoS Genet.">
        <title>Population sequencing reveals clonal diversity and ancestral inbreeding in the grapevine cultivar Chardonnay.</title>
        <authorList>
            <person name="Roach M.J."/>
            <person name="Johnson D.L."/>
            <person name="Bohlmann J."/>
            <person name="van Vuuren H.J."/>
            <person name="Jones S.J."/>
            <person name="Pretorius I.S."/>
            <person name="Schmidt S.A."/>
            <person name="Borneman A.R."/>
        </authorList>
    </citation>
    <scope>NUCLEOTIDE SEQUENCE [LARGE SCALE GENOMIC DNA]</scope>
    <source>
        <strain evidence="3">cv. Chardonnay</strain>
        <tissue evidence="2">Leaf</tissue>
    </source>
</reference>
<dbReference type="CDD" id="cd01650">
    <property type="entry name" value="RT_nLTR_like"/>
    <property type="match status" value="1"/>
</dbReference>
<gene>
    <name evidence="2" type="primary">YTX2_680</name>
    <name evidence="2" type="ORF">CK203_108898</name>
</gene>
<comment type="caution">
    <text evidence="2">The sequence shown here is derived from an EMBL/GenBank/DDBJ whole genome shotgun (WGS) entry which is preliminary data.</text>
</comment>
<dbReference type="PANTHER" id="PTHR33116">
    <property type="entry name" value="REVERSE TRANSCRIPTASE ZINC-BINDING DOMAIN-CONTAINING PROTEIN-RELATED-RELATED"/>
    <property type="match status" value="1"/>
</dbReference>
<dbReference type="Pfam" id="PF00078">
    <property type="entry name" value="RVT_1"/>
    <property type="match status" value="1"/>
</dbReference>
<accession>A0A438CS56</accession>
<dbReference type="Gene3D" id="3.60.10.10">
    <property type="entry name" value="Endonuclease/exonuclease/phosphatase"/>
    <property type="match status" value="1"/>
</dbReference>
<proteinExistence type="predicted"/>
<dbReference type="InterPro" id="IPR043502">
    <property type="entry name" value="DNA/RNA_pol_sf"/>
</dbReference>
<dbReference type="Pfam" id="PF09734">
    <property type="entry name" value="Tau95"/>
    <property type="match status" value="1"/>
</dbReference>
<dbReference type="EMBL" id="QGNW01002044">
    <property type="protein sequence ID" value="RVW26050.1"/>
    <property type="molecule type" value="Genomic_DNA"/>
</dbReference>
<sequence length="1421" mass="161029">MAVSNLFDERPIWPKGALTERLLDKGLNVGDYTLRRLLFRTAYYFSNGPFLRFWIRKGYDPRKNPDSCIWGPKVGCTRKESLAKEVWVRVVGLPLHLWSREVFKRIGECCGGFVAVDEETAFFSQLQWRLVTLVGSLAWWEASPWVMQTESSSWLQLRKGCEVKDEGGGASCVEARVREPQFEFQNKGSDVQVACGSGLRTADGVRGRMTVTLAAGSSELLAVGVVGDKVSSLGSLKLTDKALLNEASKYPFHLKLPILSWGLGVSSPSTPFLGLDGAGMGNEGISSGMFGAAEGARSKAPWGEERLEVFSAREGWNLSPREAGGGASGSELAIVPFGVDLESSLAESMALQLEEVEGEEGWSSSCLAKFSRCLGMSTIGQVWRGFWIGVQMKIRILSWNVRGANDSDKRKVIKSVIKSNKVDVGAAGGVLVFWDNIVVELLEVEEGMFTVSCQFKNSVDGLRWVFTGVYGSVCSRDREDFWEELGSIKGLWRDPWCVGGDFNLVRYPEERSRGGGLSASMRRFTEVGGPFTWQGGLNNQSQSRLDRFLVIDDWDKMFNGAVQGILARPVSDHFPILLEGGGLKRGPSPFRFKNMWLEEKGFMDQMKKWWGSLSFTRSFSFVLDAKLRALKEFLKTWNKEVFGLIDTKKSEALSQVEFWDELEKHSTLSLEDCEARKEAKEAYKTWVLREEISWRQRSRELWLKEGDNNIRFFHRMANVHSRRNWLSKLKVDDCWHTEEIDLKNNVVGAFKKLYEEGGWCPGVEGLSFMRLASNEAEGLEIPFAEGKVFAALSDLGKDKAPGPNGFTMAFWLFCWDVVKIEIMGFFREFHERGRFVKSLNATFLVLVPKKGGVEDLKDFRHISLVGNLYKLLANRIKKVMGKVISESQNAFVEGRQILDAVLIANEAVDSRLKDNVGGVLCKLDIEKAYDHVSWSFLLAVLKKMGFGERWIKWIDWCIATVKFSVLINGSLSGFFQSSRGLRQGDPLSPYLFVIAMEVFSSMLRRAISGGYLSGWRVSGKRGEGFQILHLLFADDTLVFCEESLDQMTYLSWLLMWFEACSRLRINLEKSELISIGRVHIIKGLALELGCKVGELPSCYLGLPLGAPFNSLVVWDGVEEHFCKRLAMWKRLYISEGGRFTLIRSTLSSMPIYFMSLFYLPRKVRLRLEKIQRDFLWGGGALVQKHHLVRWNLVCLVKKKGGLGVRNLALMNNVFLCKWNWRYANEREALWRRVISLKYGEEEGGWRTRDVIGRNGVGLWKAIRKKWWLLDGRLAYHVGNGQRVRFWKDKWCGDGPLCESFSSLFSMSMSKNAWVSEVWNPVGDEDGWTSLFARAFNDWEIDLVEFKSLYSMLERGGSSMFPSERVWRVRVPPKVAFFAWEASWGKVLTLEQLQEGGSLWQIVMAALLGWNGGFVGKRRKRA</sequence>
<dbReference type="SUPFAM" id="SSF56672">
    <property type="entry name" value="DNA/RNA polymerases"/>
    <property type="match status" value="1"/>
</dbReference>
<organism evidence="2 3">
    <name type="scientific">Vitis vinifera</name>
    <name type="common">Grape</name>
    <dbReference type="NCBI Taxonomy" id="29760"/>
    <lineage>
        <taxon>Eukaryota</taxon>
        <taxon>Viridiplantae</taxon>
        <taxon>Streptophyta</taxon>
        <taxon>Embryophyta</taxon>
        <taxon>Tracheophyta</taxon>
        <taxon>Spermatophyta</taxon>
        <taxon>Magnoliopsida</taxon>
        <taxon>eudicotyledons</taxon>
        <taxon>Gunneridae</taxon>
        <taxon>Pentapetalae</taxon>
        <taxon>rosids</taxon>
        <taxon>Vitales</taxon>
        <taxon>Vitaceae</taxon>
        <taxon>Viteae</taxon>
        <taxon>Vitis</taxon>
    </lineage>
</organism>